<dbReference type="Pfam" id="PF02416">
    <property type="entry name" value="TatA_B_E"/>
    <property type="match status" value="1"/>
</dbReference>
<reference evidence="11" key="2">
    <citation type="submission" date="2020-09" db="EMBL/GenBank/DDBJ databases">
        <authorList>
            <person name="Sun Q."/>
            <person name="Zhou Y."/>
        </authorList>
    </citation>
    <scope>NUCLEOTIDE SEQUENCE</scope>
    <source>
        <strain evidence="11">CGMCC 1.12726</strain>
    </source>
</reference>
<keyword evidence="7 9" id="KW-0811">Translocation</keyword>
<dbReference type="HAMAP" id="MF_00237">
    <property type="entry name" value="TatB"/>
    <property type="match status" value="1"/>
</dbReference>
<comment type="function">
    <text evidence="9">Part of the twin-arginine translocation (Tat) system that transports large folded proteins containing a characteristic twin-arginine motif in their signal peptide across membranes. Together with TatC, TatB is part of a receptor directly interacting with Tat signal peptides. TatB may form an oligomeric binding site that transiently accommodates folded Tat precursor proteins before their translocation.</text>
</comment>
<organism evidence="11 12">
    <name type="scientific">Arenimonas maotaiensis</name>
    <dbReference type="NCBI Taxonomy" id="1446479"/>
    <lineage>
        <taxon>Bacteria</taxon>
        <taxon>Pseudomonadati</taxon>
        <taxon>Pseudomonadota</taxon>
        <taxon>Gammaproteobacteria</taxon>
        <taxon>Lysobacterales</taxon>
        <taxon>Lysobacteraceae</taxon>
        <taxon>Arenimonas</taxon>
    </lineage>
</organism>
<dbReference type="RefSeq" id="WP_188449690.1">
    <property type="nucleotide sequence ID" value="NZ_BMFO01000003.1"/>
</dbReference>
<dbReference type="GO" id="GO:0043953">
    <property type="term" value="P:protein transport by the Tat complex"/>
    <property type="evidence" value="ECO:0007669"/>
    <property type="project" value="UniProtKB-UniRule"/>
</dbReference>
<comment type="caution">
    <text evidence="11">The sequence shown here is derived from an EMBL/GenBank/DDBJ whole genome shotgun (WGS) entry which is preliminary data.</text>
</comment>
<dbReference type="Proteomes" id="UP000632858">
    <property type="component" value="Unassembled WGS sequence"/>
</dbReference>
<dbReference type="Gene3D" id="1.20.5.3310">
    <property type="match status" value="1"/>
</dbReference>
<evidence type="ECO:0000256" key="10">
    <source>
        <dbReference type="SAM" id="MobiDB-lite"/>
    </source>
</evidence>
<evidence type="ECO:0000256" key="6">
    <source>
        <dbReference type="ARBA" id="ARBA00022989"/>
    </source>
</evidence>
<comment type="subcellular location">
    <subcellularLocation>
        <location evidence="9">Cell membrane</location>
        <topology evidence="9">Single-pass membrane protein</topology>
    </subcellularLocation>
    <subcellularLocation>
        <location evidence="1">Membrane</location>
        <topology evidence="1">Single-pass membrane protein</topology>
    </subcellularLocation>
</comment>
<keyword evidence="5 9" id="KW-0653">Protein transport</keyword>
<keyword evidence="4 9" id="KW-0812">Transmembrane</keyword>
<feature type="region of interest" description="Disordered" evidence="10">
    <location>
        <begin position="62"/>
        <end position="156"/>
    </location>
</feature>
<evidence type="ECO:0000256" key="9">
    <source>
        <dbReference type="HAMAP-Rule" id="MF_00237"/>
    </source>
</evidence>
<dbReference type="NCBIfam" id="TIGR01410">
    <property type="entry name" value="tatB"/>
    <property type="match status" value="1"/>
</dbReference>
<gene>
    <name evidence="9" type="primary">tatB</name>
    <name evidence="11" type="ORF">GCM10010960_15820</name>
</gene>
<dbReference type="GO" id="GO:0033281">
    <property type="term" value="C:TAT protein transport complex"/>
    <property type="evidence" value="ECO:0007669"/>
    <property type="project" value="UniProtKB-UniRule"/>
</dbReference>
<evidence type="ECO:0000256" key="2">
    <source>
        <dbReference type="ARBA" id="ARBA00022448"/>
    </source>
</evidence>
<evidence type="ECO:0000313" key="12">
    <source>
        <dbReference type="Proteomes" id="UP000632858"/>
    </source>
</evidence>
<dbReference type="PRINTS" id="PR01506">
    <property type="entry name" value="TATBPROTEIN"/>
</dbReference>
<evidence type="ECO:0000256" key="7">
    <source>
        <dbReference type="ARBA" id="ARBA00023010"/>
    </source>
</evidence>
<proteinExistence type="inferred from homology"/>
<reference evidence="11" key="1">
    <citation type="journal article" date="2014" name="Int. J. Syst. Evol. Microbiol.">
        <title>Complete genome sequence of Corynebacterium casei LMG S-19264T (=DSM 44701T), isolated from a smear-ripened cheese.</title>
        <authorList>
            <consortium name="US DOE Joint Genome Institute (JGI-PGF)"/>
            <person name="Walter F."/>
            <person name="Albersmeier A."/>
            <person name="Kalinowski J."/>
            <person name="Ruckert C."/>
        </authorList>
    </citation>
    <scope>NUCLEOTIDE SEQUENCE</scope>
    <source>
        <strain evidence="11">CGMCC 1.12726</strain>
    </source>
</reference>
<evidence type="ECO:0000313" key="11">
    <source>
        <dbReference type="EMBL" id="GGF94934.1"/>
    </source>
</evidence>
<dbReference type="InterPro" id="IPR003369">
    <property type="entry name" value="TatA/B/E"/>
</dbReference>
<comment type="similarity">
    <text evidence="9">Belongs to the TatB family.</text>
</comment>
<keyword evidence="2 9" id="KW-0813">Transport</keyword>
<evidence type="ECO:0000256" key="4">
    <source>
        <dbReference type="ARBA" id="ARBA00022692"/>
    </source>
</evidence>
<evidence type="ECO:0000256" key="5">
    <source>
        <dbReference type="ARBA" id="ARBA00022927"/>
    </source>
</evidence>
<dbReference type="EMBL" id="BMFO01000003">
    <property type="protein sequence ID" value="GGF94934.1"/>
    <property type="molecule type" value="Genomic_DNA"/>
</dbReference>
<dbReference type="AlphaFoldDB" id="A0A917CQ65"/>
<keyword evidence="8 9" id="KW-0472">Membrane</keyword>
<name>A0A917CQ65_9GAMM</name>
<dbReference type="InterPro" id="IPR018448">
    <property type="entry name" value="TatB"/>
</dbReference>
<comment type="subunit">
    <text evidence="9">The Tat system comprises two distinct complexes: a TatABC complex, containing multiple copies of TatA, TatB and TatC subunits, and a separate TatA complex, containing only TatA subunits. Substrates initially bind to the TatABC complex, which probably triggers association of the separate TatA complex to form the active translocon.</text>
</comment>
<dbReference type="PANTHER" id="PTHR33162">
    <property type="entry name" value="SEC-INDEPENDENT PROTEIN TRANSLOCASE PROTEIN TATA, CHLOROPLASTIC"/>
    <property type="match status" value="1"/>
</dbReference>
<feature type="compositionally biased region" description="Pro residues" evidence="10">
    <location>
        <begin position="123"/>
        <end position="133"/>
    </location>
</feature>
<sequence>MFDVGFSELLIIAVVALLVLGPERLPKAARFAGLWVRKARAQWYSVKSELELELAQEEMKKHLQDAENSIRAPMQELQQDLRDAEDGLNAALTDLARSAEADNAAGNGIDTTPDPAAFETDEPPPPPAQPMPDGPIDGGADPDGPDGTHPKQGALW</sequence>
<protein>
    <recommendedName>
        <fullName evidence="9">Sec-independent protein translocase protein TatB</fullName>
    </recommendedName>
</protein>
<accession>A0A917CQ65</accession>
<keyword evidence="3 9" id="KW-1003">Cell membrane</keyword>
<dbReference type="GO" id="GO:0008320">
    <property type="term" value="F:protein transmembrane transporter activity"/>
    <property type="evidence" value="ECO:0007669"/>
    <property type="project" value="UniProtKB-UniRule"/>
</dbReference>
<evidence type="ECO:0000256" key="3">
    <source>
        <dbReference type="ARBA" id="ARBA00022475"/>
    </source>
</evidence>
<evidence type="ECO:0000256" key="8">
    <source>
        <dbReference type="ARBA" id="ARBA00023136"/>
    </source>
</evidence>
<evidence type="ECO:0000256" key="1">
    <source>
        <dbReference type="ARBA" id="ARBA00004167"/>
    </source>
</evidence>
<dbReference type="PANTHER" id="PTHR33162:SF1">
    <property type="entry name" value="SEC-INDEPENDENT PROTEIN TRANSLOCASE PROTEIN TATA, CHLOROPLASTIC"/>
    <property type="match status" value="1"/>
</dbReference>
<keyword evidence="12" id="KW-1185">Reference proteome</keyword>
<keyword evidence="6 9" id="KW-1133">Transmembrane helix</keyword>